<dbReference type="InterPro" id="IPR042099">
    <property type="entry name" value="ANL_N_sf"/>
</dbReference>
<reference evidence="4" key="1">
    <citation type="journal article" date="2014" name="Int. J. Syst. Evol. Microbiol.">
        <title>Complete genome sequence of Corynebacterium casei LMG S-19264T (=DSM 44701T), isolated from a smear-ripened cheese.</title>
        <authorList>
            <consortium name="US DOE Joint Genome Institute (JGI-PGF)"/>
            <person name="Walter F."/>
            <person name="Albersmeier A."/>
            <person name="Kalinowski J."/>
            <person name="Ruckert C."/>
        </authorList>
    </citation>
    <scope>NUCLEOTIDE SEQUENCE</scope>
    <source>
        <strain evidence="4">CGMCC 1.12919</strain>
    </source>
</reference>
<evidence type="ECO:0000256" key="1">
    <source>
        <dbReference type="SAM" id="MobiDB-lite"/>
    </source>
</evidence>
<keyword evidence="5" id="KW-1185">Reference proteome</keyword>
<gene>
    <name evidence="4" type="ORF">GCM10010994_10700</name>
</gene>
<dbReference type="PANTHER" id="PTHR43767:SF1">
    <property type="entry name" value="NONRIBOSOMAL PEPTIDE SYNTHASE PES1 (EUROFUNG)-RELATED"/>
    <property type="match status" value="1"/>
</dbReference>
<evidence type="ECO:0000259" key="2">
    <source>
        <dbReference type="Pfam" id="PF00501"/>
    </source>
</evidence>
<dbReference type="SUPFAM" id="SSF56801">
    <property type="entry name" value="Acetyl-CoA synthetase-like"/>
    <property type="match status" value="1"/>
</dbReference>
<proteinExistence type="predicted"/>
<dbReference type="GO" id="GO:0016878">
    <property type="term" value="F:acid-thiol ligase activity"/>
    <property type="evidence" value="ECO:0007669"/>
    <property type="project" value="UniProtKB-ARBA"/>
</dbReference>
<dbReference type="Proteomes" id="UP000637002">
    <property type="component" value="Unassembled WGS sequence"/>
</dbReference>
<dbReference type="Gene3D" id="3.40.50.12780">
    <property type="entry name" value="N-terminal domain of ligase-like"/>
    <property type="match status" value="1"/>
</dbReference>
<dbReference type="InterPro" id="IPR020845">
    <property type="entry name" value="AMP-binding_CS"/>
</dbReference>
<dbReference type="PANTHER" id="PTHR43767">
    <property type="entry name" value="LONG-CHAIN-FATTY-ACID--COA LIGASE"/>
    <property type="match status" value="1"/>
</dbReference>
<accession>A0A916TZH7</accession>
<feature type="domain" description="AMP-dependent synthetase/ligase" evidence="2">
    <location>
        <begin position="36"/>
        <end position="415"/>
    </location>
</feature>
<protein>
    <submittedName>
        <fullName evidence="4">Long-chain-fatty-acid--CoA ligase</fullName>
    </submittedName>
</protein>
<evidence type="ECO:0000313" key="5">
    <source>
        <dbReference type="Proteomes" id="UP000637002"/>
    </source>
</evidence>
<dbReference type="PROSITE" id="PS00455">
    <property type="entry name" value="AMP_BINDING"/>
    <property type="match status" value="1"/>
</dbReference>
<feature type="region of interest" description="Disordered" evidence="1">
    <location>
        <begin position="1"/>
        <end position="21"/>
    </location>
</feature>
<dbReference type="AlphaFoldDB" id="A0A916TZH7"/>
<dbReference type="Pfam" id="PF00501">
    <property type="entry name" value="AMP-binding"/>
    <property type="match status" value="1"/>
</dbReference>
<name>A0A916TZH7_9HYPH</name>
<evidence type="ECO:0000313" key="4">
    <source>
        <dbReference type="EMBL" id="GGC53519.1"/>
    </source>
</evidence>
<organism evidence="4 5">
    <name type="scientific">Chelatococcus reniformis</name>
    <dbReference type="NCBI Taxonomy" id="1494448"/>
    <lineage>
        <taxon>Bacteria</taxon>
        <taxon>Pseudomonadati</taxon>
        <taxon>Pseudomonadota</taxon>
        <taxon>Alphaproteobacteria</taxon>
        <taxon>Hyphomicrobiales</taxon>
        <taxon>Chelatococcaceae</taxon>
        <taxon>Chelatococcus</taxon>
    </lineage>
</organism>
<dbReference type="InterPro" id="IPR045851">
    <property type="entry name" value="AMP-bd_C_sf"/>
</dbReference>
<sequence length="561" mass="60251">MRVSASLPSRLPIRPRGPMPQALSPYPQRGIDENLELQARVRPAHTAIVFYGRELSYAALWRDVEALAGFLARELGVRPGDRVAVDLQNSPHYVIAFYATLRAGAVVVPLNPMYRADEVGAILTDSGVTVAIVAADLVDRFSGWAGAERLRLVVARYADALPPEPVAPTPAFMHLPAPDLAADPRLVSWAEAVTTDCRTIPRNQPGSLCVMPYTSGSTGRPKGCPHTHASVMHTAALQAEWYELSPASVATAVQPLFHVAGMQATLNGGIYAGATLLIMARWDAAAAVELFSRYRPTFFNAPPTMVIDLLAQPSFTDRALDSVKVVSGGGTAMPVAVAEQLERRFGLVYIEGYGMSETMSPTHLNPIAAPRAGSVGVTVPQTVACIVDPETLAPLPDGEVGEILVAGPQMISGYWNNPDADRQAFAVVGGRRMLRTGDLGHRTADGYYHVVDRLKRMINASGFKVWPAEVEGLLFAHEAVAQCCVIAAPDAYRGETVKALIVLKPQAKGKVGEADIIGWARERLAVFKVPRQVEFVDSLPLTASNKVDWRALQAQAAAHAP</sequence>
<evidence type="ECO:0000259" key="3">
    <source>
        <dbReference type="Pfam" id="PF13193"/>
    </source>
</evidence>
<keyword evidence="4" id="KW-0436">Ligase</keyword>
<dbReference type="Gene3D" id="3.30.300.30">
    <property type="match status" value="1"/>
</dbReference>
<dbReference type="InterPro" id="IPR000873">
    <property type="entry name" value="AMP-dep_synth/lig_dom"/>
</dbReference>
<comment type="caution">
    <text evidence="4">The sequence shown here is derived from an EMBL/GenBank/DDBJ whole genome shotgun (WGS) entry which is preliminary data.</text>
</comment>
<feature type="domain" description="AMP-binding enzyme C-terminal" evidence="3">
    <location>
        <begin position="469"/>
        <end position="546"/>
    </location>
</feature>
<dbReference type="InterPro" id="IPR050237">
    <property type="entry name" value="ATP-dep_AMP-bd_enzyme"/>
</dbReference>
<reference evidence="4" key="2">
    <citation type="submission" date="2020-09" db="EMBL/GenBank/DDBJ databases">
        <authorList>
            <person name="Sun Q."/>
            <person name="Zhou Y."/>
        </authorList>
    </citation>
    <scope>NUCLEOTIDE SEQUENCE</scope>
    <source>
        <strain evidence="4">CGMCC 1.12919</strain>
    </source>
</reference>
<dbReference type="InterPro" id="IPR025110">
    <property type="entry name" value="AMP-bd_C"/>
</dbReference>
<dbReference type="Pfam" id="PF13193">
    <property type="entry name" value="AMP-binding_C"/>
    <property type="match status" value="1"/>
</dbReference>
<dbReference type="EMBL" id="BMGG01000002">
    <property type="protein sequence ID" value="GGC53519.1"/>
    <property type="molecule type" value="Genomic_DNA"/>
</dbReference>